<feature type="region of interest" description="Disordered" evidence="3">
    <location>
        <begin position="135"/>
        <end position="155"/>
    </location>
</feature>
<evidence type="ECO:0000313" key="8">
    <source>
        <dbReference type="Proteomes" id="UP000516437"/>
    </source>
</evidence>
<dbReference type="InterPro" id="IPR002885">
    <property type="entry name" value="PPR_rpt"/>
</dbReference>
<dbReference type="PANTHER" id="PTHR34282">
    <property type="entry name" value="OS01G0228800 PROTEIN-RELATED"/>
    <property type="match status" value="1"/>
</dbReference>
<keyword evidence="1" id="KW-0677">Repeat</keyword>
<feature type="domain" description="PROP1-like PPR" evidence="6">
    <location>
        <begin position="352"/>
        <end position="496"/>
    </location>
</feature>
<sequence length="1771" mass="198035">MASSVFNTLQNHLFSFTLFRAHVCRVEARVSITDQPQTKTANFRTGRENGAGFSSARSRDERTEREPFKDLGVSVLEKTEKKVQRDKNTRKSLGFKEGRKRGSGNTSLKSKDNKIIENFAGSGGSLMVNERMEKKTNKGNDNKLGEESKGKGSKKDESLEVQFRVALDMCSKKGDVLGAIQLYDKALREGIKLGQYHYTVVLYLCSSAAMGVIRPAKSGAGIRTLNSFESSHRDSSLNSKGLSARGSTASRNLGGMKLNTSIVNNEQLVDFHRGHRTAKKIEYNSSNRSNNLISTSNEKENLSHYSNRYTRANSPLLNRISYTKKVVDDISGTKDGSGNQEDHKIQVGEDVKEYAIERGFEIYEKMCTDKVPMNEATLTSVARMAMSMGNGDLAFDMVKQMKPWGINPRLRSYGPALSSYCNSGDIDKAFAVMKHMLENGVYPEEPELEALLRVSIEAGKGDKVYHLLHTLRTNVRKVSSSTANLIVEWFNSKAASRVGKTKWDENLLKEAIENGGGGWHGQGWLGKGRWRVSYTTVGADGLCKCCEEKLALIDLDPKETENFAESVASIAIKRERNSSFQKFQKWLDYYGPFEAVVDAANVGLSNQRRFTPSKVSAVVNGIRQKLPSKKWPLIVLHNKRITGHKMDEPVNMALIEKWKNADALYATPTGSNDDWWKNDITLNATPTMHKNDVLVHFSFSDAGPVFHMPPPCSVLIQESDKGYWHIPVVSEHDYEAERTWLCVTRKSQVRRLDSPAGPEESQSLCYDKGYARSAAPTEVKKSQLNHASHENTRSPSQDYKNLRDILSASVYSNSSQTILPQIEAAEMCEEESPEITAVEKSLQELRELGNQLHYAADHCETTFLNAQKKNIVLENTKEYICRAVVTVVDHLGTVSAKLSSRISQTDAFSEADLRINCLKQNMPQHNLRSAVYRSFVTCEDPKGVVDCKMIRKSRTRSQEMDPKIETRRTPKNSNAVVGLIKAEKEEMLSKGFAEEVHSPHSFRLMEVSRGAQKLNQSIDSWSKGVRFDGQSTDIARDLLKGALDLQESLIMLRKLQEASDYMARLKKKQNEKSERARIDEDQGIVRTHSSYSGDQNCSMESQKTRLSLDGSSRNPIEELKKLISDSLAKQNLLPNTNTEEIDYLHRRDFDWASEIPSTSSNNSLTVHASDFGSTDSSLSSTASQKKTKGPNLIAKLMGLEDPPSKPTATTLQKHFESERISNQRRPIFDIDMPKGRKPQSVAQNVDPERRILKKILETMQFKGLLKSISAKELKPQSYDSSYFHSKQRSIGEMPPIVLIKPMHVPCQVEELHTPLLPGEEALNTKKMLKKMKIKGVLPQKTRKEGVLGSKNIHSETEAEDTPIRTLSSEGARVHKEVARKTEDKEGKSKEKVSNKRGSGPIDHKPRKKEAIDKKADKIQKVASASRKPREMENVKTISEDPAKANSTKLKRFENGSNVTKNQVVRQPSTPQNTISGHATKAIISSSTDQIKNQMKKKNNKPAREPIEANSVIRTFGAKEDDKRISLRSENCSPLIRTNTTLTDQLPVQEEKDATESHIGDHCSKIQGSLSDVSPLSLNHEIDGNTAEEAYNSIFHSRADIKSVKTGNDLKALLLRSPSFRSCAEELFDLHVTSSTAGKASGINDLVVANGRLSLECANELVERKSLRDSWAVHPLLLTRVDNLRISISMDMLVEEVCKGVENLRSYSNLAGESLLVDSLFAMLERDIRCDGVENGIWEMGWRHGFSVDDAKQVVNEIEKLVFNGLIEEVLQ</sequence>
<feature type="domain" description="PRORP" evidence="5">
    <location>
        <begin position="538"/>
        <end position="682"/>
    </location>
</feature>
<comment type="caution">
    <text evidence="7">The sequence shown here is derived from an EMBL/GenBank/DDBJ whole genome shotgun (WGS) entry which is preliminary data.</text>
</comment>
<dbReference type="InterPro" id="IPR025486">
    <property type="entry name" value="DUF4378"/>
</dbReference>
<feature type="compositionally biased region" description="Basic and acidic residues" evidence="3">
    <location>
        <begin position="1408"/>
        <end position="1419"/>
    </location>
</feature>
<evidence type="ECO:0000313" key="7">
    <source>
        <dbReference type="EMBL" id="KAB1209247.1"/>
    </source>
</evidence>
<feature type="region of interest" description="Disordered" evidence="3">
    <location>
        <begin position="229"/>
        <end position="250"/>
    </location>
</feature>
<feature type="region of interest" description="Disordered" evidence="3">
    <location>
        <begin position="1087"/>
        <end position="1112"/>
    </location>
</feature>
<evidence type="ECO:0000256" key="2">
    <source>
        <dbReference type="PROSITE-ProRule" id="PRU00708"/>
    </source>
</evidence>
<feature type="compositionally biased region" description="Low complexity" evidence="3">
    <location>
        <begin position="1168"/>
        <end position="1183"/>
    </location>
</feature>
<dbReference type="EMBL" id="RXIC02000024">
    <property type="protein sequence ID" value="KAB1209247.1"/>
    <property type="molecule type" value="Genomic_DNA"/>
</dbReference>
<feature type="region of interest" description="Disordered" evidence="3">
    <location>
        <begin position="776"/>
        <end position="799"/>
    </location>
</feature>
<dbReference type="PANTHER" id="PTHR34282:SF2">
    <property type="entry name" value="DUF3741 DOMAIN-CONTAINING PROTEIN"/>
    <property type="match status" value="1"/>
</dbReference>
<dbReference type="InterPro" id="IPR011990">
    <property type="entry name" value="TPR-like_helical_dom_sf"/>
</dbReference>
<dbReference type="InterPro" id="IPR033443">
    <property type="entry name" value="PROP1-like_PPR_dom"/>
</dbReference>
<feature type="region of interest" description="Disordered" evidence="3">
    <location>
        <begin position="37"/>
        <end position="114"/>
    </location>
</feature>
<dbReference type="Gene3D" id="6.10.140.1620">
    <property type="match status" value="1"/>
</dbReference>
<dbReference type="FunFam" id="1.25.40.10:FF:003531">
    <property type="entry name" value="Uncharacterized protein"/>
    <property type="match status" value="1"/>
</dbReference>
<dbReference type="Proteomes" id="UP000516437">
    <property type="component" value="Chromosome 6"/>
</dbReference>
<name>A0A6A1VBS5_9ROSI</name>
<dbReference type="Gene3D" id="1.25.40.10">
    <property type="entry name" value="Tetratricopeptide repeat domain"/>
    <property type="match status" value="2"/>
</dbReference>
<evidence type="ECO:0000259" key="5">
    <source>
        <dbReference type="Pfam" id="PF16953"/>
    </source>
</evidence>
<evidence type="ECO:0000256" key="3">
    <source>
        <dbReference type="SAM" id="MobiDB-lite"/>
    </source>
</evidence>
<feature type="compositionally biased region" description="Polar residues" evidence="3">
    <location>
        <begin position="236"/>
        <end position="250"/>
    </location>
</feature>
<feature type="compositionally biased region" description="Basic and acidic residues" evidence="3">
    <location>
        <begin position="1213"/>
        <end position="1234"/>
    </location>
</feature>
<feature type="compositionally biased region" description="Basic and acidic residues" evidence="3">
    <location>
        <begin position="1371"/>
        <end position="1393"/>
    </location>
</feature>
<accession>A0A6A1VBS5</accession>
<dbReference type="Pfam" id="PF17177">
    <property type="entry name" value="PPR_long"/>
    <property type="match status" value="2"/>
</dbReference>
<reference evidence="7 8" key="1">
    <citation type="journal article" date="2019" name="Plant Biotechnol. J.">
        <title>The red bayberry genome and genetic basis of sex determination.</title>
        <authorList>
            <person name="Jia H.M."/>
            <person name="Jia H.J."/>
            <person name="Cai Q.L."/>
            <person name="Wang Y."/>
            <person name="Zhao H.B."/>
            <person name="Yang W.F."/>
            <person name="Wang G.Y."/>
            <person name="Li Y.H."/>
            <person name="Zhan D.L."/>
            <person name="Shen Y.T."/>
            <person name="Niu Q.F."/>
            <person name="Chang L."/>
            <person name="Qiu J."/>
            <person name="Zhao L."/>
            <person name="Xie H.B."/>
            <person name="Fu W.Y."/>
            <person name="Jin J."/>
            <person name="Li X.W."/>
            <person name="Jiao Y."/>
            <person name="Zhou C.C."/>
            <person name="Tu T."/>
            <person name="Chai C.Y."/>
            <person name="Gao J.L."/>
            <person name="Fan L.J."/>
            <person name="van de Weg E."/>
            <person name="Wang J.Y."/>
            <person name="Gao Z.S."/>
        </authorList>
    </citation>
    <scope>NUCLEOTIDE SEQUENCE [LARGE SCALE GENOMIC DNA]</scope>
    <source>
        <tissue evidence="7">Leaves</tissue>
    </source>
</reference>
<evidence type="ECO:0000256" key="1">
    <source>
        <dbReference type="ARBA" id="ARBA00022737"/>
    </source>
</evidence>
<dbReference type="Pfam" id="PF16953">
    <property type="entry name" value="PRORP"/>
    <property type="match status" value="1"/>
</dbReference>
<proteinExistence type="predicted"/>
<feature type="compositionally biased region" description="Basic and acidic residues" evidence="3">
    <location>
        <begin position="57"/>
        <end position="69"/>
    </location>
</feature>
<dbReference type="Pfam" id="PF14309">
    <property type="entry name" value="DUF4378"/>
    <property type="match status" value="1"/>
</dbReference>
<feature type="compositionally biased region" description="Basic and acidic residues" evidence="3">
    <location>
        <begin position="77"/>
        <end position="97"/>
    </location>
</feature>
<organism evidence="7 8">
    <name type="scientific">Morella rubra</name>
    <name type="common">Chinese bayberry</name>
    <dbReference type="NCBI Taxonomy" id="262757"/>
    <lineage>
        <taxon>Eukaryota</taxon>
        <taxon>Viridiplantae</taxon>
        <taxon>Streptophyta</taxon>
        <taxon>Embryophyta</taxon>
        <taxon>Tracheophyta</taxon>
        <taxon>Spermatophyta</taxon>
        <taxon>Magnoliopsida</taxon>
        <taxon>eudicotyledons</taxon>
        <taxon>Gunneridae</taxon>
        <taxon>Pentapetalae</taxon>
        <taxon>rosids</taxon>
        <taxon>fabids</taxon>
        <taxon>Fagales</taxon>
        <taxon>Myricaceae</taxon>
        <taxon>Morella</taxon>
    </lineage>
</organism>
<feature type="compositionally biased region" description="Polar residues" evidence="3">
    <location>
        <begin position="1155"/>
        <end position="1166"/>
    </location>
</feature>
<dbReference type="OrthoDB" id="46913at2759"/>
<dbReference type="PROSITE" id="PS51375">
    <property type="entry name" value="PPR"/>
    <property type="match status" value="1"/>
</dbReference>
<gene>
    <name evidence="7" type="ORF">CJ030_MR6G016111</name>
</gene>
<keyword evidence="8" id="KW-1185">Reference proteome</keyword>
<feature type="domain" description="PROP1-like PPR" evidence="6">
    <location>
        <begin position="153"/>
        <end position="213"/>
    </location>
</feature>
<protein>
    <submittedName>
        <fullName evidence="7">Proteinaceous RNase P 1, chloroplastic/mitochondrial</fullName>
    </submittedName>
</protein>
<evidence type="ECO:0000259" key="4">
    <source>
        <dbReference type="Pfam" id="PF14309"/>
    </source>
</evidence>
<feature type="region of interest" description="Disordered" evidence="3">
    <location>
        <begin position="1339"/>
        <end position="1435"/>
    </location>
</feature>
<evidence type="ECO:0000259" key="6">
    <source>
        <dbReference type="Pfam" id="PF17177"/>
    </source>
</evidence>
<feature type="domain" description="DUF4378" evidence="4">
    <location>
        <begin position="1655"/>
        <end position="1768"/>
    </location>
</feature>
<feature type="repeat" description="PPR" evidence="2">
    <location>
        <begin position="409"/>
        <end position="443"/>
    </location>
</feature>
<dbReference type="InterPro" id="IPR031595">
    <property type="entry name" value="PRORP_C"/>
</dbReference>
<feature type="region of interest" description="Disordered" evidence="3">
    <location>
        <begin position="1154"/>
        <end position="1243"/>
    </location>
</feature>
<dbReference type="NCBIfam" id="TIGR00756">
    <property type="entry name" value="PPR"/>
    <property type="match status" value="1"/>
</dbReference>